<evidence type="ECO:0000313" key="3">
    <source>
        <dbReference type="Proteomes" id="UP000887013"/>
    </source>
</evidence>
<dbReference type="Proteomes" id="UP000887013">
    <property type="component" value="Unassembled WGS sequence"/>
</dbReference>
<organism evidence="2 3">
    <name type="scientific">Nephila pilipes</name>
    <name type="common">Giant wood spider</name>
    <name type="synonym">Nephila maculata</name>
    <dbReference type="NCBI Taxonomy" id="299642"/>
    <lineage>
        <taxon>Eukaryota</taxon>
        <taxon>Metazoa</taxon>
        <taxon>Ecdysozoa</taxon>
        <taxon>Arthropoda</taxon>
        <taxon>Chelicerata</taxon>
        <taxon>Arachnida</taxon>
        <taxon>Araneae</taxon>
        <taxon>Araneomorphae</taxon>
        <taxon>Entelegynae</taxon>
        <taxon>Araneoidea</taxon>
        <taxon>Nephilidae</taxon>
        <taxon>Nephila</taxon>
    </lineage>
</organism>
<keyword evidence="3" id="KW-1185">Reference proteome</keyword>
<sequence>MTRSHQAHYLRPSKDPGPRLSAGHDPFPSQNLSHPALGPPWRRTLTIFAVAQKSMCHSVEDNKRIRRLVKVDRSGKRLPDFHAWNSSLEKFCSFYLHLEGWWASQKRFDYC</sequence>
<name>A0A8X6U7P4_NEPPI</name>
<protein>
    <submittedName>
        <fullName evidence="2">Uncharacterized protein</fullName>
    </submittedName>
</protein>
<evidence type="ECO:0000256" key="1">
    <source>
        <dbReference type="SAM" id="MobiDB-lite"/>
    </source>
</evidence>
<dbReference type="AlphaFoldDB" id="A0A8X6U7P4"/>
<accession>A0A8X6U7P4</accession>
<dbReference type="EMBL" id="BMAW01024151">
    <property type="protein sequence ID" value="GFT86638.1"/>
    <property type="molecule type" value="Genomic_DNA"/>
</dbReference>
<dbReference type="OrthoDB" id="10388139at2759"/>
<feature type="region of interest" description="Disordered" evidence="1">
    <location>
        <begin position="1"/>
        <end position="38"/>
    </location>
</feature>
<proteinExistence type="predicted"/>
<evidence type="ECO:0000313" key="2">
    <source>
        <dbReference type="EMBL" id="GFT86638.1"/>
    </source>
</evidence>
<gene>
    <name evidence="2" type="ORF">NPIL_642241</name>
</gene>
<comment type="caution">
    <text evidence="2">The sequence shown here is derived from an EMBL/GenBank/DDBJ whole genome shotgun (WGS) entry which is preliminary data.</text>
</comment>
<reference evidence="2" key="1">
    <citation type="submission" date="2020-08" db="EMBL/GenBank/DDBJ databases">
        <title>Multicomponent nature underlies the extraordinary mechanical properties of spider dragline silk.</title>
        <authorList>
            <person name="Kono N."/>
            <person name="Nakamura H."/>
            <person name="Mori M."/>
            <person name="Yoshida Y."/>
            <person name="Ohtoshi R."/>
            <person name="Malay A.D."/>
            <person name="Moran D.A.P."/>
            <person name="Tomita M."/>
            <person name="Numata K."/>
            <person name="Arakawa K."/>
        </authorList>
    </citation>
    <scope>NUCLEOTIDE SEQUENCE</scope>
</reference>